<protein>
    <submittedName>
        <fullName evidence="1">Uncharacterized protein</fullName>
    </submittedName>
</protein>
<sequence length="483" mass="53308">MFTTHTDIATRDDFLRSRYQNSTGRKQVTVAVKIQCVRVITESFETEDVWSVRPAKGEIWAYRLFPVLCDEMIEEGKVEGGMKYERGIGCRGEGYSCGRLRAAACAKSYPSLPPVQRGRCAGCLATIAQTEDAGSRLARARPSSTTPREGSRRECLPSCVVAGCRRGHALPSTDLHPPVSIAVSGVPLTRLALTEDRLDSTVMCILEPNMFVHWLLPHSVASVTSHLAVWHSLLVSLQDWYGLRVVQDVSNKLRSNCKFNFSVHVFDVYLVLKGTREMFLSLYLMYSPSTKANRVRFLVVTPQDFRMWESSRTMTLLGGFPRRSPVPPGPAFQRCSLLTSLSSHWLITSGPITSVCLFIKLFLVTQNSTSQLDALLLFTGVYRRLVSSMLEAMISLLDSMHRGAALAERSPACLPSPPSYEGEPGSIPGRVTPEFPHVGIVLDDVVGRRVLSGDLPPPPSTLSFRRCSILTSITLIGSQDLAV</sequence>
<organism evidence="1 2">
    <name type="scientific">Dryococelus australis</name>
    <dbReference type="NCBI Taxonomy" id="614101"/>
    <lineage>
        <taxon>Eukaryota</taxon>
        <taxon>Metazoa</taxon>
        <taxon>Ecdysozoa</taxon>
        <taxon>Arthropoda</taxon>
        <taxon>Hexapoda</taxon>
        <taxon>Insecta</taxon>
        <taxon>Pterygota</taxon>
        <taxon>Neoptera</taxon>
        <taxon>Polyneoptera</taxon>
        <taxon>Phasmatodea</taxon>
        <taxon>Verophasmatodea</taxon>
        <taxon>Anareolatae</taxon>
        <taxon>Phasmatidae</taxon>
        <taxon>Eurycanthinae</taxon>
        <taxon>Dryococelus</taxon>
    </lineage>
</organism>
<dbReference type="Proteomes" id="UP001159363">
    <property type="component" value="Chromosome 12"/>
</dbReference>
<evidence type="ECO:0000313" key="1">
    <source>
        <dbReference type="EMBL" id="KAJ8870529.1"/>
    </source>
</evidence>
<accession>A0ABQ9GDN9</accession>
<proteinExistence type="predicted"/>
<name>A0ABQ9GDN9_9NEOP</name>
<keyword evidence="2" id="KW-1185">Reference proteome</keyword>
<gene>
    <name evidence="1" type="ORF">PR048_029552</name>
</gene>
<evidence type="ECO:0000313" key="2">
    <source>
        <dbReference type="Proteomes" id="UP001159363"/>
    </source>
</evidence>
<comment type="caution">
    <text evidence="1">The sequence shown here is derived from an EMBL/GenBank/DDBJ whole genome shotgun (WGS) entry which is preliminary data.</text>
</comment>
<reference evidence="1 2" key="1">
    <citation type="submission" date="2023-02" db="EMBL/GenBank/DDBJ databases">
        <title>LHISI_Scaffold_Assembly.</title>
        <authorList>
            <person name="Stuart O.P."/>
            <person name="Cleave R."/>
            <person name="Magrath M.J.L."/>
            <person name="Mikheyev A.S."/>
        </authorList>
    </citation>
    <scope>NUCLEOTIDE SEQUENCE [LARGE SCALE GENOMIC DNA]</scope>
    <source>
        <strain evidence="1">Daus_M_001</strain>
        <tissue evidence="1">Leg muscle</tissue>
    </source>
</reference>
<dbReference type="EMBL" id="JARBHB010000013">
    <property type="protein sequence ID" value="KAJ8870529.1"/>
    <property type="molecule type" value="Genomic_DNA"/>
</dbReference>